<reference evidence="1" key="2">
    <citation type="journal article" date="2015" name="Data Brief">
        <title>Shoot transcriptome of the giant reed, Arundo donax.</title>
        <authorList>
            <person name="Barrero R.A."/>
            <person name="Guerrero F.D."/>
            <person name="Moolhuijzen P."/>
            <person name="Goolsby J.A."/>
            <person name="Tidwell J."/>
            <person name="Bellgard S.E."/>
            <person name="Bellgard M.I."/>
        </authorList>
    </citation>
    <scope>NUCLEOTIDE SEQUENCE</scope>
    <source>
        <tissue evidence="1">Shoot tissue taken approximately 20 cm above the soil surface</tissue>
    </source>
</reference>
<organism evidence="1">
    <name type="scientific">Arundo donax</name>
    <name type="common">Giant reed</name>
    <name type="synonym">Donax arundinaceus</name>
    <dbReference type="NCBI Taxonomy" id="35708"/>
    <lineage>
        <taxon>Eukaryota</taxon>
        <taxon>Viridiplantae</taxon>
        <taxon>Streptophyta</taxon>
        <taxon>Embryophyta</taxon>
        <taxon>Tracheophyta</taxon>
        <taxon>Spermatophyta</taxon>
        <taxon>Magnoliopsida</taxon>
        <taxon>Liliopsida</taxon>
        <taxon>Poales</taxon>
        <taxon>Poaceae</taxon>
        <taxon>PACMAD clade</taxon>
        <taxon>Arundinoideae</taxon>
        <taxon>Arundineae</taxon>
        <taxon>Arundo</taxon>
    </lineage>
</organism>
<evidence type="ECO:0000313" key="1">
    <source>
        <dbReference type="EMBL" id="JAE03289.1"/>
    </source>
</evidence>
<proteinExistence type="predicted"/>
<reference evidence="1" key="1">
    <citation type="submission" date="2014-09" db="EMBL/GenBank/DDBJ databases">
        <authorList>
            <person name="Magalhaes I.L.F."/>
            <person name="Oliveira U."/>
            <person name="Santos F.R."/>
            <person name="Vidigal T.H.D.A."/>
            <person name="Brescovit A.D."/>
            <person name="Santos A.J."/>
        </authorList>
    </citation>
    <scope>NUCLEOTIDE SEQUENCE</scope>
    <source>
        <tissue evidence="1">Shoot tissue taken approximately 20 cm above the soil surface</tissue>
    </source>
</reference>
<accession>A0A0A9EWD3</accession>
<sequence length="59" mass="6854">MRASMRKEMLHHWNPSIKRYCSFPTITDGASLGTGSRVSKRYILCRISFILFHSMACFL</sequence>
<protein>
    <submittedName>
        <fullName evidence="1">Uncharacterized protein</fullName>
    </submittedName>
</protein>
<dbReference type="AlphaFoldDB" id="A0A0A9EWD3"/>
<dbReference type="EMBL" id="GBRH01194607">
    <property type="protein sequence ID" value="JAE03289.1"/>
    <property type="molecule type" value="Transcribed_RNA"/>
</dbReference>
<name>A0A0A9EWD3_ARUDO</name>